<dbReference type="SUPFAM" id="SSF48695">
    <property type="entry name" value="Multiheme cytochromes"/>
    <property type="match status" value="1"/>
</dbReference>
<dbReference type="AlphaFoldDB" id="A0A2S6NDN0"/>
<evidence type="ECO:0000256" key="7">
    <source>
        <dbReference type="ARBA" id="ARBA00022617"/>
    </source>
</evidence>
<dbReference type="PANTHER" id="PTHR38604:SF1">
    <property type="entry name" value="PERIPLASMIC NITRATE REDUCTASE, ELECTRON TRANSFER SUBUNIT"/>
    <property type="match status" value="1"/>
</dbReference>
<evidence type="ECO:0000256" key="5">
    <source>
        <dbReference type="ARBA" id="ARBA00013773"/>
    </source>
</evidence>
<evidence type="ECO:0000256" key="11">
    <source>
        <dbReference type="ARBA" id="ARBA00022982"/>
    </source>
</evidence>
<dbReference type="PANTHER" id="PTHR38604">
    <property type="entry name" value="PERIPLASMIC NITRATE REDUCTASE, ELECTRON TRANSFER SUBUNIT"/>
    <property type="match status" value="1"/>
</dbReference>
<name>A0A2S6NDN0_9HYPH</name>
<proteinExistence type="inferred from homology"/>
<keyword evidence="6" id="KW-0813">Transport</keyword>
<feature type="region of interest" description="Disordered" evidence="14">
    <location>
        <begin position="1"/>
        <end position="56"/>
    </location>
</feature>
<keyword evidence="9" id="KW-0732">Signal</keyword>
<evidence type="ECO:0000256" key="4">
    <source>
        <dbReference type="ARBA" id="ARBA00011752"/>
    </source>
</evidence>
<evidence type="ECO:0000256" key="9">
    <source>
        <dbReference type="ARBA" id="ARBA00022729"/>
    </source>
</evidence>
<evidence type="ECO:0000256" key="10">
    <source>
        <dbReference type="ARBA" id="ARBA00022764"/>
    </source>
</evidence>
<keyword evidence="11" id="KW-0249">Electron transport</keyword>
<comment type="subcellular location">
    <subcellularLocation>
        <location evidence="2">Periplasm</location>
    </subcellularLocation>
</comment>
<comment type="function">
    <text evidence="1">Electron transfer subunit of the periplasmic nitrate reductase complex NapAB. Receives electrons from the membrane-anchored tetraheme c-type NapC protein and transfers these to NapA subunit, thus allowing electron flow between membrane and periplasm. Essential for periplasmic nitrate reduction with nitrate as the terminal electron acceptor.</text>
</comment>
<evidence type="ECO:0000256" key="12">
    <source>
        <dbReference type="ARBA" id="ARBA00023004"/>
    </source>
</evidence>
<sequence>MARLDVTSPSIREDEACSGVDVRAQPSNSPPFDRERIQDDKHVRPRPRAISSNTDNAAFRLRAHEALLARQGVAGASPLMDRMVAPDDRTPAGRAILESSVNATHSSRLVFIGAALMALTAFAGAGGEPASSAPPVPHTVDGYKTGATGNDCLTCHGAAAQAAPAAREISDDHYLHRDGVRLDRILATRVNCTQCHRPTADAKPLPAAPGGRHD</sequence>
<dbReference type="Gene3D" id="1.10.1130.10">
    <property type="entry name" value="Flavocytochrome C3, Chain A"/>
    <property type="match status" value="1"/>
</dbReference>
<dbReference type="Proteomes" id="UP000239089">
    <property type="component" value="Unassembled WGS sequence"/>
</dbReference>
<dbReference type="EMBL" id="NHSJ01000036">
    <property type="protein sequence ID" value="PPQ32701.1"/>
    <property type="molecule type" value="Genomic_DNA"/>
</dbReference>
<keyword evidence="8" id="KW-0479">Metal-binding</keyword>
<organism evidence="15 16">
    <name type="scientific">Rhodoblastus sphagnicola</name>
    <dbReference type="NCBI Taxonomy" id="333368"/>
    <lineage>
        <taxon>Bacteria</taxon>
        <taxon>Pseudomonadati</taxon>
        <taxon>Pseudomonadota</taxon>
        <taxon>Alphaproteobacteria</taxon>
        <taxon>Hyphomicrobiales</taxon>
        <taxon>Rhodoblastaceae</taxon>
        <taxon>Rhodoblastus</taxon>
    </lineage>
</organism>
<comment type="similarity">
    <text evidence="3">Belongs to the NapB family.</text>
</comment>
<keyword evidence="12" id="KW-0408">Iron</keyword>
<evidence type="ECO:0000256" key="2">
    <source>
        <dbReference type="ARBA" id="ARBA00004418"/>
    </source>
</evidence>
<evidence type="ECO:0000256" key="1">
    <source>
        <dbReference type="ARBA" id="ARBA00002599"/>
    </source>
</evidence>
<dbReference type="GO" id="GO:0046872">
    <property type="term" value="F:metal ion binding"/>
    <property type="evidence" value="ECO:0007669"/>
    <property type="project" value="UniProtKB-KW"/>
</dbReference>
<protein>
    <recommendedName>
        <fullName evidence="5">Periplasmic nitrate reductase, electron transfer subunit</fullName>
    </recommendedName>
    <alternativeName>
        <fullName evidence="13">Diheme cytochrome c NapB</fullName>
    </alternativeName>
</protein>
<feature type="compositionally biased region" description="Basic and acidic residues" evidence="14">
    <location>
        <begin position="32"/>
        <end position="42"/>
    </location>
</feature>
<evidence type="ECO:0000256" key="3">
    <source>
        <dbReference type="ARBA" id="ARBA00007368"/>
    </source>
</evidence>
<reference evidence="15 16" key="1">
    <citation type="journal article" date="2018" name="Arch. Microbiol.">
        <title>New insights into the metabolic potential of the phototrophic purple bacterium Rhodopila globiformis DSM 161(T) from its draft genome sequence and evidence for a vanadium-dependent nitrogenase.</title>
        <authorList>
            <person name="Imhoff J.F."/>
            <person name="Rahn T."/>
            <person name="Kunzel S."/>
            <person name="Neulinger S.C."/>
        </authorList>
    </citation>
    <scope>NUCLEOTIDE SEQUENCE [LARGE SCALE GENOMIC DNA]</scope>
    <source>
        <strain evidence="15 16">DSM 16996</strain>
    </source>
</reference>
<evidence type="ECO:0000256" key="6">
    <source>
        <dbReference type="ARBA" id="ARBA00022448"/>
    </source>
</evidence>
<evidence type="ECO:0000313" key="15">
    <source>
        <dbReference type="EMBL" id="PPQ32701.1"/>
    </source>
</evidence>
<dbReference type="GO" id="GO:0042597">
    <property type="term" value="C:periplasmic space"/>
    <property type="evidence" value="ECO:0007669"/>
    <property type="project" value="UniProtKB-SubCell"/>
</dbReference>
<accession>A0A2S6NDN0</accession>
<keyword evidence="7" id="KW-0349">Heme</keyword>
<evidence type="ECO:0000256" key="14">
    <source>
        <dbReference type="SAM" id="MobiDB-lite"/>
    </source>
</evidence>
<keyword evidence="10" id="KW-0574">Periplasm</keyword>
<comment type="caution">
    <text evidence="15">The sequence shown here is derived from an EMBL/GenBank/DDBJ whole genome shotgun (WGS) entry which is preliminary data.</text>
</comment>
<dbReference type="InterPro" id="IPR005591">
    <property type="entry name" value="NapB"/>
</dbReference>
<dbReference type="InterPro" id="IPR036280">
    <property type="entry name" value="Multihaem_cyt_sf"/>
</dbReference>
<dbReference type="GO" id="GO:0009061">
    <property type="term" value="P:anaerobic respiration"/>
    <property type="evidence" value="ECO:0007669"/>
    <property type="project" value="InterPro"/>
</dbReference>
<evidence type="ECO:0000313" key="16">
    <source>
        <dbReference type="Proteomes" id="UP000239089"/>
    </source>
</evidence>
<comment type="subunit">
    <text evidence="4">Component of the periplasmic nitrate reductase NapAB complex composed of NapA and NapB.</text>
</comment>
<evidence type="ECO:0000256" key="8">
    <source>
        <dbReference type="ARBA" id="ARBA00022723"/>
    </source>
</evidence>
<keyword evidence="16" id="KW-1185">Reference proteome</keyword>
<evidence type="ECO:0000256" key="13">
    <source>
        <dbReference type="ARBA" id="ARBA00031832"/>
    </source>
</evidence>
<dbReference type="Pfam" id="PF03892">
    <property type="entry name" value="NapB"/>
    <property type="match status" value="1"/>
</dbReference>
<gene>
    <name evidence="15" type="ORF">CCR94_04615</name>
</gene>